<dbReference type="OrthoDB" id="9891779at2"/>
<dbReference type="RefSeq" id="WP_069917967.1">
    <property type="nucleotide sequence ID" value="NZ_CM007203.1"/>
</dbReference>
<gene>
    <name evidence="1" type="ORF">BGK67_34875</name>
</gene>
<sequence length="74" mass="7838">MNAPEAQEPTAESVVRSQFEESGLHPSLVPIYTAAVLALHDRESAAKLRQAGFTEAAEHLEPDPAVIAAAFGPQ</sequence>
<proteinExistence type="predicted"/>
<evidence type="ECO:0000313" key="1">
    <source>
        <dbReference type="EMBL" id="OEJ21079.1"/>
    </source>
</evidence>
<geneLocation type="plasmid" evidence="2">
    <name>pacmp1</name>
</geneLocation>
<dbReference type="Proteomes" id="UP000095705">
    <property type="component" value="Plasmid pACMP1"/>
</dbReference>
<evidence type="ECO:0000313" key="2">
    <source>
        <dbReference type="Proteomes" id="UP000095705"/>
    </source>
</evidence>
<keyword evidence="2" id="KW-1185">Reference proteome</keyword>
<keyword evidence="1" id="KW-0614">Plasmid</keyword>
<dbReference type="AlphaFoldDB" id="A0A1E5NXT9"/>
<dbReference type="EMBL" id="MEHK01000005">
    <property type="protein sequence ID" value="OEJ21079.1"/>
    <property type="molecule type" value="Genomic_DNA"/>
</dbReference>
<accession>A0A1E5NXT9</accession>
<reference evidence="1 2" key="1">
    <citation type="submission" date="2016-08" db="EMBL/GenBank/DDBJ databases">
        <title>The complete genome of Streptomyces subrutilus 10-1-1.</title>
        <authorList>
            <person name="Chen X."/>
        </authorList>
    </citation>
    <scope>NUCLEOTIDE SEQUENCE [LARGE SCALE GENOMIC DNA]</scope>
    <source>
        <strain evidence="1 2">10-1-1</strain>
        <plasmid evidence="2">pacmp1</plasmid>
    </source>
</reference>
<name>A0A1E5NXT9_9ACTN</name>
<organism evidence="1 2">
    <name type="scientific">Streptomyces subrutilus</name>
    <dbReference type="NCBI Taxonomy" id="36818"/>
    <lineage>
        <taxon>Bacteria</taxon>
        <taxon>Bacillati</taxon>
        <taxon>Actinomycetota</taxon>
        <taxon>Actinomycetes</taxon>
        <taxon>Kitasatosporales</taxon>
        <taxon>Streptomycetaceae</taxon>
        <taxon>Streptomyces</taxon>
    </lineage>
</organism>
<comment type="caution">
    <text evidence="1">The sequence shown here is derived from an EMBL/GenBank/DDBJ whole genome shotgun (WGS) entry which is preliminary data.</text>
</comment>
<protein>
    <submittedName>
        <fullName evidence="1">Uncharacterized protein</fullName>
    </submittedName>
</protein>